<dbReference type="Proteomes" id="UP000503336">
    <property type="component" value="Chromosome"/>
</dbReference>
<evidence type="ECO:0000256" key="5">
    <source>
        <dbReference type="ARBA" id="ARBA00023136"/>
    </source>
</evidence>
<feature type="transmembrane region" description="Helical" evidence="7">
    <location>
        <begin position="232"/>
        <end position="251"/>
    </location>
</feature>
<feature type="transmembrane region" description="Helical" evidence="7">
    <location>
        <begin position="204"/>
        <end position="226"/>
    </location>
</feature>
<feature type="transmembrane region" description="Helical" evidence="7">
    <location>
        <begin position="175"/>
        <end position="192"/>
    </location>
</feature>
<feature type="transmembrane region" description="Helical" evidence="7">
    <location>
        <begin position="289"/>
        <end position="306"/>
    </location>
</feature>
<feature type="transmembrane region" description="Helical" evidence="7">
    <location>
        <begin position="263"/>
        <end position="283"/>
    </location>
</feature>
<feature type="transmembrane region" description="Helical" evidence="7">
    <location>
        <begin position="119"/>
        <end position="140"/>
    </location>
</feature>
<gene>
    <name evidence="9" type="ORF">G5B40_08890</name>
</gene>
<feature type="transmembrane region" description="Helical" evidence="7">
    <location>
        <begin position="62"/>
        <end position="83"/>
    </location>
</feature>
<dbReference type="InterPro" id="IPR037185">
    <property type="entry name" value="EmrE-like"/>
</dbReference>
<dbReference type="AlphaFoldDB" id="A0A7L5BVX0"/>
<evidence type="ECO:0000256" key="7">
    <source>
        <dbReference type="SAM" id="Phobius"/>
    </source>
</evidence>
<evidence type="ECO:0000256" key="1">
    <source>
        <dbReference type="ARBA" id="ARBA00004141"/>
    </source>
</evidence>
<dbReference type="Pfam" id="PF00892">
    <property type="entry name" value="EamA"/>
    <property type="match status" value="1"/>
</dbReference>
<dbReference type="GO" id="GO:0016020">
    <property type="term" value="C:membrane"/>
    <property type="evidence" value="ECO:0007669"/>
    <property type="project" value="UniProtKB-SubCell"/>
</dbReference>
<dbReference type="SUPFAM" id="SSF103481">
    <property type="entry name" value="Multidrug resistance efflux transporter EmrE"/>
    <property type="match status" value="2"/>
</dbReference>
<dbReference type="RefSeq" id="WP_165097653.1">
    <property type="nucleotide sequence ID" value="NZ_CP049056.1"/>
</dbReference>
<feature type="transmembrane region" description="Helical" evidence="7">
    <location>
        <begin position="35"/>
        <end position="56"/>
    </location>
</feature>
<keyword evidence="3 7" id="KW-0812">Transmembrane</keyword>
<dbReference type="PANTHER" id="PTHR22911:SF6">
    <property type="entry name" value="SOLUTE CARRIER FAMILY 35 MEMBER G1"/>
    <property type="match status" value="1"/>
</dbReference>
<keyword evidence="10" id="KW-1185">Reference proteome</keyword>
<dbReference type="PANTHER" id="PTHR22911">
    <property type="entry name" value="ACYL-MALONYL CONDENSING ENZYME-RELATED"/>
    <property type="match status" value="1"/>
</dbReference>
<evidence type="ECO:0000256" key="4">
    <source>
        <dbReference type="ARBA" id="ARBA00022989"/>
    </source>
</evidence>
<reference evidence="9 10" key="1">
    <citation type="submission" date="2020-02" db="EMBL/GenBank/DDBJ databases">
        <title>complete genome sequence of Rhodobacteraceae bacterium.</title>
        <authorList>
            <person name="Park J."/>
            <person name="Kim Y.-S."/>
            <person name="Kim K.-H."/>
        </authorList>
    </citation>
    <scope>NUCLEOTIDE SEQUENCE [LARGE SCALE GENOMIC DNA]</scope>
    <source>
        <strain evidence="9 10">RR4-56</strain>
    </source>
</reference>
<name>A0A7L5BVX0_9RHOB</name>
<organism evidence="9 10">
    <name type="scientific">Pikeienuella piscinae</name>
    <dbReference type="NCBI Taxonomy" id="2748098"/>
    <lineage>
        <taxon>Bacteria</taxon>
        <taxon>Pseudomonadati</taxon>
        <taxon>Pseudomonadota</taxon>
        <taxon>Alphaproteobacteria</taxon>
        <taxon>Rhodobacterales</taxon>
        <taxon>Paracoccaceae</taxon>
        <taxon>Pikeienuella</taxon>
    </lineage>
</organism>
<feature type="transmembrane region" description="Helical" evidence="7">
    <location>
        <begin position="152"/>
        <end position="169"/>
    </location>
</feature>
<evidence type="ECO:0000259" key="8">
    <source>
        <dbReference type="Pfam" id="PF00892"/>
    </source>
</evidence>
<evidence type="ECO:0000313" key="9">
    <source>
        <dbReference type="EMBL" id="QIE55561.1"/>
    </source>
</evidence>
<feature type="domain" description="EamA" evidence="8">
    <location>
        <begin position="34"/>
        <end position="166"/>
    </location>
</feature>
<proteinExistence type="inferred from homology"/>
<dbReference type="EMBL" id="CP049056">
    <property type="protein sequence ID" value="QIE55561.1"/>
    <property type="molecule type" value="Genomic_DNA"/>
</dbReference>
<dbReference type="InterPro" id="IPR000620">
    <property type="entry name" value="EamA_dom"/>
</dbReference>
<dbReference type="KEGG" id="hdh:G5B40_08890"/>
<comment type="subcellular location">
    <subcellularLocation>
        <location evidence="1">Membrane</location>
        <topology evidence="1">Multi-pass membrane protein</topology>
    </subcellularLocation>
</comment>
<feature type="compositionally biased region" description="Basic and acidic residues" evidence="6">
    <location>
        <begin position="1"/>
        <end position="10"/>
    </location>
</feature>
<sequence>MPSHESDRPGPDPLPPSDLAAPAVKSAATDNAAGASWLMLSVLTSTVMALAVKWAAEEIETGVIVTLRAVGGLAICLVALMFFPRLRTQLRFSAPGLHIWRGALIGVSTQFGFYTMTQIPLATATVLFFTAPIFVALMSIPLQGERIGPRRGAAIAAGFLGVLIVLRPGADGFHFAMLTGLFSSVLFALALLSSRGLANRDGAFAAYISSAVMTIIVAAPVAAPVWSLPWSAAGWIALSLVTVTAMARNIGDIQAYRLADAGVLAPLTYLRLILIAIASYFIFDETPDRYALIGGAVIIAAALYIARRERLVKRRA</sequence>
<keyword evidence="5 7" id="KW-0472">Membrane</keyword>
<evidence type="ECO:0000256" key="6">
    <source>
        <dbReference type="SAM" id="MobiDB-lite"/>
    </source>
</evidence>
<keyword evidence="4 7" id="KW-1133">Transmembrane helix</keyword>
<feature type="region of interest" description="Disordered" evidence="6">
    <location>
        <begin position="1"/>
        <end position="20"/>
    </location>
</feature>
<evidence type="ECO:0000256" key="3">
    <source>
        <dbReference type="ARBA" id="ARBA00022692"/>
    </source>
</evidence>
<evidence type="ECO:0000256" key="2">
    <source>
        <dbReference type="ARBA" id="ARBA00009853"/>
    </source>
</evidence>
<protein>
    <submittedName>
        <fullName evidence="9">DMT family transporter</fullName>
    </submittedName>
</protein>
<comment type="similarity">
    <text evidence="2">Belongs to the drug/metabolite transporter (DMT) superfamily. 10 TMS drug/metabolite exporter (DME) (TC 2.A.7.3) family.</text>
</comment>
<evidence type="ECO:0000313" key="10">
    <source>
        <dbReference type="Proteomes" id="UP000503336"/>
    </source>
</evidence>
<accession>A0A7L5BVX0</accession>